<dbReference type="Gene3D" id="3.40.50.720">
    <property type="entry name" value="NAD(P)-binding Rossmann-like Domain"/>
    <property type="match status" value="1"/>
</dbReference>
<evidence type="ECO:0000256" key="5">
    <source>
        <dbReference type="ARBA" id="ARBA00022989"/>
    </source>
</evidence>
<evidence type="ECO:0000256" key="3">
    <source>
        <dbReference type="ARBA" id="ARBA00022679"/>
    </source>
</evidence>
<feature type="transmembrane region" description="Helical" evidence="7">
    <location>
        <begin position="84"/>
        <end position="106"/>
    </location>
</feature>
<evidence type="ECO:0000256" key="7">
    <source>
        <dbReference type="SAM" id="Phobius"/>
    </source>
</evidence>
<feature type="transmembrane region" description="Helical" evidence="7">
    <location>
        <begin position="50"/>
        <end position="72"/>
    </location>
</feature>
<dbReference type="Pfam" id="PF02397">
    <property type="entry name" value="Bac_transf"/>
    <property type="match status" value="1"/>
</dbReference>
<evidence type="ECO:0000256" key="4">
    <source>
        <dbReference type="ARBA" id="ARBA00022692"/>
    </source>
</evidence>
<dbReference type="PANTHER" id="PTHR30576">
    <property type="entry name" value="COLANIC BIOSYNTHESIS UDP-GLUCOSE LIPID CARRIER TRANSFERASE"/>
    <property type="match status" value="1"/>
</dbReference>
<dbReference type="GO" id="GO:0016020">
    <property type="term" value="C:membrane"/>
    <property type="evidence" value="ECO:0007669"/>
    <property type="project" value="UniProtKB-SubCell"/>
</dbReference>
<dbReference type="NCBIfam" id="TIGR03023">
    <property type="entry name" value="WcaJ_sugtrans"/>
    <property type="match status" value="1"/>
</dbReference>
<gene>
    <name evidence="9" type="ORF">SAMN02746019_00008750</name>
</gene>
<evidence type="ECO:0000256" key="2">
    <source>
        <dbReference type="ARBA" id="ARBA00006464"/>
    </source>
</evidence>
<dbReference type="InterPro" id="IPR003362">
    <property type="entry name" value="Bact_transf"/>
</dbReference>
<feature type="transmembrane region" description="Helical" evidence="7">
    <location>
        <begin position="12"/>
        <end position="30"/>
    </location>
</feature>
<evidence type="ECO:0000259" key="8">
    <source>
        <dbReference type="Pfam" id="PF02397"/>
    </source>
</evidence>
<protein>
    <submittedName>
        <fullName evidence="9">Undecaprenyl-phosphate glucose phosphotransferase</fullName>
    </submittedName>
</protein>
<evidence type="ECO:0000313" key="9">
    <source>
        <dbReference type="EMBL" id="SNB64815.1"/>
    </source>
</evidence>
<feature type="transmembrane region" description="Helical" evidence="7">
    <location>
        <begin position="118"/>
        <end position="138"/>
    </location>
</feature>
<comment type="subcellular location">
    <subcellularLocation>
        <location evidence="1">Membrane</location>
        <topology evidence="1">Multi-pass membrane protein</topology>
    </subcellularLocation>
</comment>
<name>A0A212QYM0_9CHLR</name>
<dbReference type="EMBL" id="FYEK01000027">
    <property type="protein sequence ID" value="SNB64815.1"/>
    <property type="molecule type" value="Genomic_DNA"/>
</dbReference>
<organism evidence="9 10">
    <name type="scientific">Thermoflexus hugenholtzii JAD2</name>
    <dbReference type="NCBI Taxonomy" id="877466"/>
    <lineage>
        <taxon>Bacteria</taxon>
        <taxon>Bacillati</taxon>
        <taxon>Chloroflexota</taxon>
        <taxon>Thermoflexia</taxon>
        <taxon>Thermoflexales</taxon>
        <taxon>Thermoflexaceae</taxon>
        <taxon>Thermoflexus</taxon>
    </lineage>
</organism>
<keyword evidence="5 7" id="KW-1133">Transmembrane helix</keyword>
<dbReference type="NCBIfam" id="TIGR03025">
    <property type="entry name" value="EPS_sugtrans"/>
    <property type="match status" value="1"/>
</dbReference>
<evidence type="ECO:0000256" key="6">
    <source>
        <dbReference type="ARBA" id="ARBA00023136"/>
    </source>
</evidence>
<dbReference type="InterPro" id="IPR017473">
    <property type="entry name" value="Undecaprenyl-P_gluc_Ptfrase"/>
</dbReference>
<dbReference type="SUPFAM" id="SSF51735">
    <property type="entry name" value="NAD(P)-binding Rossmann-fold domains"/>
    <property type="match status" value="1"/>
</dbReference>
<dbReference type="PANTHER" id="PTHR30576:SF0">
    <property type="entry name" value="UNDECAPRENYL-PHOSPHATE N-ACETYLGALACTOSAMINYL 1-PHOSPHATE TRANSFERASE-RELATED"/>
    <property type="match status" value="1"/>
</dbReference>
<keyword evidence="4 7" id="KW-0812">Transmembrane</keyword>
<dbReference type="RefSeq" id="WP_088571125.1">
    <property type="nucleotide sequence ID" value="NZ_FYEK01000027.1"/>
</dbReference>
<keyword evidence="10" id="KW-1185">Reference proteome</keyword>
<dbReference type="Pfam" id="PF13727">
    <property type="entry name" value="CoA_binding_3"/>
    <property type="match status" value="1"/>
</dbReference>
<reference evidence="10" key="1">
    <citation type="submission" date="2017-06" db="EMBL/GenBank/DDBJ databases">
        <authorList>
            <person name="Varghese N."/>
            <person name="Submissions S."/>
        </authorList>
    </citation>
    <scope>NUCLEOTIDE SEQUENCE [LARGE SCALE GENOMIC DNA]</scope>
    <source>
        <strain evidence="10">JAD2</strain>
    </source>
</reference>
<feature type="transmembrane region" description="Helical" evidence="7">
    <location>
        <begin position="290"/>
        <end position="311"/>
    </location>
</feature>
<keyword evidence="3 9" id="KW-0808">Transferase</keyword>
<dbReference type="InterPro" id="IPR017475">
    <property type="entry name" value="EPS_sugar_tfrase"/>
</dbReference>
<evidence type="ECO:0000313" key="10">
    <source>
        <dbReference type="Proteomes" id="UP000197025"/>
    </source>
</evidence>
<keyword evidence="6 7" id="KW-0472">Membrane</keyword>
<proteinExistence type="inferred from homology"/>
<accession>A0A212QYM0</accession>
<feature type="domain" description="Bacterial sugar transferase" evidence="8">
    <location>
        <begin position="285"/>
        <end position="465"/>
    </location>
</feature>
<comment type="similarity">
    <text evidence="2">Belongs to the bacterial sugar transferase family.</text>
</comment>
<evidence type="ECO:0000256" key="1">
    <source>
        <dbReference type="ARBA" id="ARBA00004141"/>
    </source>
</evidence>
<dbReference type="Proteomes" id="UP000197025">
    <property type="component" value="Unassembled WGS sequence"/>
</dbReference>
<dbReference type="AlphaFoldDB" id="A0A212QYM0"/>
<sequence length="473" mass="53080">MNRKRARWLHSALLLLNDLGMTALAFYAAYAIRARLPWPYPPQNLPGFPAYLPMLGVLLLYVASLFFLHRLYHLGRATSRLDELSRAAAAFSLAVIFTVATVSLAFKDTLFGFDYPRAMVLYAWGLGILLVAIGRLLVRGLWGALRARGWDRSRMLIVGTGEAAEAVIRRIQNAPEFGYEPIGVVALRGNGATHVAGVPVIGTAEDLPDLVYARDVDEVLIAVPEAPHSEVLRLISLCERSNLSIKIYPDIFQLIATQPSLDDLGGLPLLTVRDVAQRGWKLALKRAMDIVGAAVGLILLSPLMLLIAILIKLDSPGPVFYVQERMGLDGRPFLMLKFRSMRADAEKEGPGWTRPDDPRRTRVGAILRRLNLDELPQLINVLLGDMSLVGPRPERPVYVEQFRRVIPRYMERHREKAGITGWAQINGLRGDTSITERTKYDLWYVENWSLWLDIKILLRTLVQTLTFRSPNAY</sequence>
<dbReference type="OrthoDB" id="9795351at2"/>
<dbReference type="GO" id="GO:0016780">
    <property type="term" value="F:phosphotransferase activity, for other substituted phosphate groups"/>
    <property type="evidence" value="ECO:0007669"/>
    <property type="project" value="TreeGrafter"/>
</dbReference>
<dbReference type="InParanoid" id="A0A212QYM0"/>
<dbReference type="InterPro" id="IPR036291">
    <property type="entry name" value="NAD(P)-bd_dom_sf"/>
</dbReference>